<organism evidence="1 2">
    <name type="scientific">Hymenolepis diminuta</name>
    <name type="common">Rat tapeworm</name>
    <dbReference type="NCBI Taxonomy" id="6216"/>
    <lineage>
        <taxon>Eukaryota</taxon>
        <taxon>Metazoa</taxon>
        <taxon>Spiralia</taxon>
        <taxon>Lophotrochozoa</taxon>
        <taxon>Platyhelminthes</taxon>
        <taxon>Cestoda</taxon>
        <taxon>Eucestoda</taxon>
        <taxon>Cyclophyllidea</taxon>
        <taxon>Hymenolepididae</taxon>
        <taxon>Hymenolepis</taxon>
    </lineage>
</organism>
<proteinExistence type="predicted"/>
<evidence type="ECO:0000313" key="1">
    <source>
        <dbReference type="EMBL" id="VUZ52801.1"/>
    </source>
</evidence>
<gene>
    <name evidence="1" type="ORF">WMSIL1_LOCUS11242</name>
</gene>
<dbReference type="AlphaFoldDB" id="A0A564YZV8"/>
<dbReference type="Proteomes" id="UP000321570">
    <property type="component" value="Unassembled WGS sequence"/>
</dbReference>
<accession>A0A564YZV8</accession>
<dbReference type="EMBL" id="CABIJS010000532">
    <property type="protein sequence ID" value="VUZ52801.1"/>
    <property type="molecule type" value="Genomic_DNA"/>
</dbReference>
<protein>
    <submittedName>
        <fullName evidence="1">Uncharacterized protein</fullName>
    </submittedName>
</protein>
<sequence>MSKRVHRFPPFFYNRLASHIRHICAQALAWPYPGDSYKATLVSPDNTHWSVRIPTRPVHLLSSSVRCSPSFSPSLCYALWLP</sequence>
<reference evidence="1 2" key="1">
    <citation type="submission" date="2019-07" db="EMBL/GenBank/DDBJ databases">
        <authorList>
            <person name="Jastrzebski P J."/>
            <person name="Paukszto L."/>
            <person name="Jastrzebski P J."/>
        </authorList>
    </citation>
    <scope>NUCLEOTIDE SEQUENCE [LARGE SCALE GENOMIC DNA]</scope>
    <source>
        <strain evidence="1 2">WMS-il1</strain>
    </source>
</reference>
<evidence type="ECO:0000313" key="2">
    <source>
        <dbReference type="Proteomes" id="UP000321570"/>
    </source>
</evidence>
<name>A0A564YZV8_HYMDI</name>
<keyword evidence="2" id="KW-1185">Reference proteome</keyword>